<feature type="compositionally biased region" description="Pro residues" evidence="1">
    <location>
        <begin position="105"/>
        <end position="119"/>
    </location>
</feature>
<evidence type="ECO:0000256" key="1">
    <source>
        <dbReference type="SAM" id="MobiDB-lite"/>
    </source>
</evidence>
<organism evidence="2 3">
    <name type="scientific">Yinghuangia aomiensis</name>
    <dbReference type="NCBI Taxonomy" id="676205"/>
    <lineage>
        <taxon>Bacteria</taxon>
        <taxon>Bacillati</taxon>
        <taxon>Actinomycetota</taxon>
        <taxon>Actinomycetes</taxon>
        <taxon>Kitasatosporales</taxon>
        <taxon>Streptomycetaceae</taxon>
        <taxon>Yinghuangia</taxon>
    </lineage>
</organism>
<evidence type="ECO:0000313" key="3">
    <source>
        <dbReference type="Proteomes" id="UP001500466"/>
    </source>
</evidence>
<comment type="caution">
    <text evidence="2">The sequence shown here is derived from an EMBL/GenBank/DDBJ whole genome shotgun (WGS) entry which is preliminary data.</text>
</comment>
<reference evidence="3" key="1">
    <citation type="journal article" date="2019" name="Int. J. Syst. Evol. Microbiol.">
        <title>The Global Catalogue of Microorganisms (GCM) 10K type strain sequencing project: providing services to taxonomists for standard genome sequencing and annotation.</title>
        <authorList>
            <consortium name="The Broad Institute Genomics Platform"/>
            <consortium name="The Broad Institute Genome Sequencing Center for Infectious Disease"/>
            <person name="Wu L."/>
            <person name="Ma J."/>
        </authorList>
    </citation>
    <scope>NUCLEOTIDE SEQUENCE [LARGE SCALE GENOMIC DNA]</scope>
    <source>
        <strain evidence="3">JCM 17986</strain>
    </source>
</reference>
<gene>
    <name evidence="2" type="ORF">GCM10023205_00590</name>
</gene>
<proteinExistence type="predicted"/>
<feature type="compositionally biased region" description="Basic and acidic residues" evidence="1">
    <location>
        <begin position="94"/>
        <end position="104"/>
    </location>
</feature>
<dbReference type="RefSeq" id="WP_345673143.1">
    <property type="nucleotide sequence ID" value="NZ_BAABHS010000001.1"/>
</dbReference>
<protein>
    <recommendedName>
        <fullName evidence="4">J domain-containing protein</fullName>
    </recommendedName>
</protein>
<name>A0ABP9GJD2_9ACTN</name>
<dbReference type="EMBL" id="BAABHS010000001">
    <property type="protein sequence ID" value="GAA4944867.1"/>
    <property type="molecule type" value="Genomic_DNA"/>
</dbReference>
<keyword evidence="3" id="KW-1185">Reference proteome</keyword>
<evidence type="ECO:0000313" key="2">
    <source>
        <dbReference type="EMBL" id="GAA4944867.1"/>
    </source>
</evidence>
<dbReference type="Proteomes" id="UP001500466">
    <property type="component" value="Unassembled WGS sequence"/>
</dbReference>
<sequence>MDESLYTLLGITPDADAKAVHAAYARAITRHRDRRQEITQARQELLRNRLEHDVLYYFDPDLPDDPAAELGDGGDLLDPRHLPPLDLTAMYRASDAERARDHRPLPPPPPVPLPPFPPPDPDDLPALRPPL</sequence>
<feature type="region of interest" description="Disordered" evidence="1">
    <location>
        <begin position="61"/>
        <end position="131"/>
    </location>
</feature>
<accession>A0ABP9GJD2</accession>
<evidence type="ECO:0008006" key="4">
    <source>
        <dbReference type="Google" id="ProtNLM"/>
    </source>
</evidence>